<dbReference type="RefSeq" id="WP_108350196.1">
    <property type="nucleotide sequence ID" value="NZ_CP168173.1"/>
</dbReference>
<reference evidence="1" key="2">
    <citation type="submission" date="2022-08" db="EMBL/GenBank/DDBJ databases">
        <authorList>
            <person name="Iruegas-Bocardo F."/>
            <person name="Weisberg A.J."/>
            <person name="Riutta E.R."/>
            <person name="Kilday K."/>
            <person name="Bonkowski J.C."/>
            <person name="Creswell T."/>
            <person name="Daughtrey M.L."/>
            <person name="Rane K."/>
            <person name="Grunwald N.J."/>
            <person name="Chang J.H."/>
            <person name="Putnam M.L."/>
        </authorList>
    </citation>
    <scope>NUCLEOTIDE SEQUENCE</scope>
    <source>
        <strain evidence="1">22-338</strain>
    </source>
</reference>
<reference evidence="1" key="1">
    <citation type="journal article" date="2022" name="Phytopathology">
        <title>Whole genome sequencing-based tracing of a 2022 introduction and outbreak of Xanthomonas hortorum pv. pelargonii.</title>
        <authorList>
            <person name="Iruegas Bocardo F."/>
            <person name="Weisberg A.J."/>
            <person name="Riutta E.R."/>
            <person name="Kilday K.B."/>
            <person name="Bonkowski J.C."/>
            <person name="Creswell T.C."/>
            <person name="Daughtrey M."/>
            <person name="Rane K.K."/>
            <person name="Grunwald N.J."/>
            <person name="Chang J.H."/>
            <person name="Putnam M."/>
        </authorList>
    </citation>
    <scope>NUCLEOTIDE SEQUENCE</scope>
    <source>
        <strain evidence="1">22-338</strain>
    </source>
</reference>
<dbReference type="AlphaFoldDB" id="A0A9X3YZG1"/>
<protein>
    <submittedName>
        <fullName evidence="1">Uncharacterized protein</fullName>
    </submittedName>
</protein>
<evidence type="ECO:0000313" key="2">
    <source>
        <dbReference type="Proteomes" id="UP001140230"/>
    </source>
</evidence>
<sequence>MLNGDSRIGPRIAWMGRSCVSSSTIDRKHQRSVLDVALMHLWSLATTKLQVLVLLCEVEQDRAALEHGLATVLDEN</sequence>
<organism evidence="1 2">
    <name type="scientific">Xanthomonas hortorum pv. hederae</name>
    <dbReference type="NCBI Taxonomy" id="453603"/>
    <lineage>
        <taxon>Bacteria</taxon>
        <taxon>Pseudomonadati</taxon>
        <taxon>Pseudomonadota</taxon>
        <taxon>Gammaproteobacteria</taxon>
        <taxon>Lysobacterales</taxon>
        <taxon>Lysobacteraceae</taxon>
        <taxon>Xanthomonas</taxon>
    </lineage>
</organism>
<comment type="caution">
    <text evidence="1">The sequence shown here is derived from an EMBL/GenBank/DDBJ whole genome shotgun (WGS) entry which is preliminary data.</text>
</comment>
<gene>
    <name evidence="1" type="ORF">NY667_04625</name>
</gene>
<evidence type="ECO:0000313" key="1">
    <source>
        <dbReference type="EMBL" id="MDC8637106.1"/>
    </source>
</evidence>
<dbReference type="EMBL" id="JANWTP010000009">
    <property type="protein sequence ID" value="MDC8637106.1"/>
    <property type="molecule type" value="Genomic_DNA"/>
</dbReference>
<proteinExistence type="predicted"/>
<accession>A0A9X3YZG1</accession>
<name>A0A9X3YZG1_9XANT</name>
<dbReference type="Proteomes" id="UP001140230">
    <property type="component" value="Unassembled WGS sequence"/>
</dbReference>